<comment type="caution">
    <text evidence="8">The sequence shown here is derived from an EMBL/GenBank/DDBJ whole genome shotgun (WGS) entry which is preliminary data.</text>
</comment>
<evidence type="ECO:0000259" key="7">
    <source>
        <dbReference type="Pfam" id="PF01048"/>
    </source>
</evidence>
<dbReference type="NCBIfam" id="TIGR01697">
    <property type="entry name" value="PNPH-PUNA-XAPA"/>
    <property type="match status" value="1"/>
</dbReference>
<dbReference type="InterPro" id="IPR000845">
    <property type="entry name" value="Nucleoside_phosphorylase_d"/>
</dbReference>
<dbReference type="SUPFAM" id="SSF53167">
    <property type="entry name" value="Purine and uridine phosphorylases"/>
    <property type="match status" value="1"/>
</dbReference>
<dbReference type="UniPathway" id="UPA00606"/>
<evidence type="ECO:0000256" key="5">
    <source>
        <dbReference type="PIRNR" id="PIRNR000477"/>
    </source>
</evidence>
<evidence type="ECO:0000256" key="6">
    <source>
        <dbReference type="PIRSR" id="PIRSR000477-2"/>
    </source>
</evidence>
<comment type="similarity">
    <text evidence="2 5">Belongs to the PNP/MTAP phosphorylase family.</text>
</comment>
<dbReference type="PANTHER" id="PTHR11904">
    <property type="entry name" value="METHYLTHIOADENOSINE/PURINE NUCLEOSIDE PHOSPHORYLASE"/>
    <property type="match status" value="1"/>
</dbReference>
<name>A0A7V2AZT2_RHOMR</name>
<sequence length="280" mass="30297">MKQQAEFDRAVARLRQQLPAQPEVALILGSGLGTLAEAVEQAVVLPAAEIPGYPSSTVEGHAGRLVGGYLEGCPVVVVQGRVHCYEGYSPQAVAFPVRLVHALGAQRLIVTNAAGALNPHFRPGMLMFLVDHINAAFRSPLVGALQHFPPSFGRGSPDLSAPYDLGWIETAEQVALQLRIPTCRGVYLWTLGPSYETKAEIRMYRRLGADAVGMSTVPEVIQACQLGMKVLGISTLTNMAAGMHRGPLTHEEVLAVGLQVRDRLEQLVRGIMRQLYAKNF</sequence>
<dbReference type="EMBL" id="DSGB01000004">
    <property type="protein sequence ID" value="HER95650.1"/>
    <property type="molecule type" value="Genomic_DNA"/>
</dbReference>
<dbReference type="CDD" id="cd09009">
    <property type="entry name" value="PNP-EcPNPII_like"/>
    <property type="match status" value="1"/>
</dbReference>
<feature type="binding site" evidence="6">
    <location>
        <position position="238"/>
    </location>
    <ligand>
        <name>a purine D-ribonucleoside</name>
        <dbReference type="ChEBI" id="CHEBI:142355"/>
    </ligand>
</feature>
<keyword evidence="3 5" id="KW-0328">Glycosyltransferase</keyword>
<reference evidence="8" key="1">
    <citation type="journal article" date="2020" name="mSystems">
        <title>Genome- and Community-Level Interaction Insights into Carbon Utilization and Element Cycling Functions of Hydrothermarchaeota in Hydrothermal Sediment.</title>
        <authorList>
            <person name="Zhou Z."/>
            <person name="Liu Y."/>
            <person name="Xu W."/>
            <person name="Pan J."/>
            <person name="Luo Z.H."/>
            <person name="Li M."/>
        </authorList>
    </citation>
    <scope>NUCLEOTIDE SEQUENCE [LARGE SCALE GENOMIC DNA]</scope>
    <source>
        <strain evidence="8">SpSt-143</strain>
    </source>
</reference>
<dbReference type="GO" id="GO:0009116">
    <property type="term" value="P:nucleoside metabolic process"/>
    <property type="evidence" value="ECO:0007669"/>
    <property type="project" value="InterPro"/>
</dbReference>
<feature type="binding site" evidence="6">
    <location>
        <position position="113"/>
    </location>
    <ligand>
        <name>phosphate</name>
        <dbReference type="ChEBI" id="CHEBI:43474"/>
    </ligand>
</feature>
<dbReference type="InterPro" id="IPR011268">
    <property type="entry name" value="Purine_phosphorylase"/>
</dbReference>
<feature type="binding site" evidence="6">
    <location>
        <position position="196"/>
    </location>
    <ligand>
        <name>a purine D-ribonucleoside</name>
        <dbReference type="ChEBI" id="CHEBI:142355"/>
    </ligand>
</feature>
<dbReference type="GO" id="GO:0004731">
    <property type="term" value="F:purine-nucleoside phosphorylase activity"/>
    <property type="evidence" value="ECO:0007669"/>
    <property type="project" value="UniProtKB-EC"/>
</dbReference>
<comment type="pathway">
    <text evidence="1 5">Purine metabolism; purine nucleoside salvage.</text>
</comment>
<protein>
    <recommendedName>
        <fullName evidence="5">Purine nucleoside phosphorylase</fullName>
        <ecNumber evidence="5">2.4.2.1</ecNumber>
    </recommendedName>
    <alternativeName>
        <fullName evidence="5">Inosine-guanosine phosphorylase</fullName>
    </alternativeName>
</protein>
<accession>A0A7V2AZT2</accession>
<gene>
    <name evidence="8" type="ORF">ENO59_03920</name>
</gene>
<keyword evidence="4 5" id="KW-0808">Transferase</keyword>
<dbReference type="GO" id="GO:0005737">
    <property type="term" value="C:cytoplasm"/>
    <property type="evidence" value="ECO:0007669"/>
    <property type="project" value="TreeGrafter"/>
</dbReference>
<evidence type="ECO:0000313" key="8">
    <source>
        <dbReference type="EMBL" id="HER95650.1"/>
    </source>
</evidence>
<evidence type="ECO:0000256" key="3">
    <source>
        <dbReference type="ARBA" id="ARBA00022676"/>
    </source>
</evidence>
<dbReference type="EC" id="2.4.2.1" evidence="5"/>
<feature type="binding site" evidence="6">
    <location>
        <position position="30"/>
    </location>
    <ligand>
        <name>phosphate</name>
        <dbReference type="ChEBI" id="CHEBI:43474"/>
    </ligand>
</feature>
<proteinExistence type="inferred from homology"/>
<feature type="binding site" evidence="6">
    <location>
        <position position="61"/>
    </location>
    <ligand>
        <name>phosphate</name>
        <dbReference type="ChEBI" id="CHEBI:43474"/>
    </ligand>
</feature>
<feature type="domain" description="Nucleoside phosphorylase" evidence="7">
    <location>
        <begin position="24"/>
        <end position="271"/>
    </location>
</feature>
<feature type="binding site" evidence="6">
    <location>
        <position position="215"/>
    </location>
    <ligand>
        <name>phosphate</name>
        <dbReference type="ChEBI" id="CHEBI:43474"/>
    </ligand>
</feature>
<comment type="function">
    <text evidence="5">The purine nucleoside phosphorylases catalyze the phosphorolytic breakdown of the N-glycosidic bond in the beta-(deoxy)ribonucleoside molecules, with the formation of the corresponding free purine bases and pentose-1-phosphate.</text>
</comment>
<organism evidence="8">
    <name type="scientific">Rhodothermus marinus</name>
    <name type="common">Rhodothermus obamensis</name>
    <dbReference type="NCBI Taxonomy" id="29549"/>
    <lineage>
        <taxon>Bacteria</taxon>
        <taxon>Pseudomonadati</taxon>
        <taxon>Rhodothermota</taxon>
        <taxon>Rhodothermia</taxon>
        <taxon>Rhodothermales</taxon>
        <taxon>Rhodothermaceae</taxon>
        <taxon>Rhodothermus</taxon>
    </lineage>
</organism>
<dbReference type="AlphaFoldDB" id="A0A7V2AZT2"/>
<dbReference type="PIRSF" id="PIRSF000477">
    <property type="entry name" value="PurNPase"/>
    <property type="match status" value="1"/>
</dbReference>
<dbReference type="Pfam" id="PF01048">
    <property type="entry name" value="PNP_UDP_1"/>
    <property type="match status" value="1"/>
</dbReference>
<evidence type="ECO:0000256" key="2">
    <source>
        <dbReference type="ARBA" id="ARBA00006751"/>
    </source>
</evidence>
<dbReference type="PANTHER" id="PTHR11904:SF9">
    <property type="entry name" value="PURINE NUCLEOSIDE PHOSPHORYLASE-RELATED"/>
    <property type="match status" value="1"/>
</dbReference>
<feature type="binding site" evidence="6">
    <location>
        <begin position="81"/>
        <end position="83"/>
    </location>
    <ligand>
        <name>phosphate</name>
        <dbReference type="ChEBI" id="CHEBI:43474"/>
    </ligand>
</feature>
<dbReference type="InterPro" id="IPR035994">
    <property type="entry name" value="Nucleoside_phosphorylase_sf"/>
</dbReference>
<dbReference type="NCBIfam" id="NF006054">
    <property type="entry name" value="PRK08202.1"/>
    <property type="match status" value="1"/>
</dbReference>
<evidence type="ECO:0000256" key="1">
    <source>
        <dbReference type="ARBA" id="ARBA00005058"/>
    </source>
</evidence>
<evidence type="ECO:0000256" key="4">
    <source>
        <dbReference type="ARBA" id="ARBA00022679"/>
    </source>
</evidence>
<dbReference type="Gene3D" id="3.40.50.1580">
    <property type="entry name" value="Nucleoside phosphorylase domain"/>
    <property type="match status" value="1"/>
</dbReference>